<dbReference type="Gene3D" id="2.60.40.1080">
    <property type="match status" value="1"/>
</dbReference>
<dbReference type="InterPro" id="IPR013783">
    <property type="entry name" value="Ig-like_fold"/>
</dbReference>
<feature type="region of interest" description="Disordered" evidence="3">
    <location>
        <begin position="1"/>
        <end position="22"/>
    </location>
</feature>
<evidence type="ECO:0000256" key="2">
    <source>
        <dbReference type="ARBA" id="ARBA00022737"/>
    </source>
</evidence>
<feature type="region of interest" description="Disordered" evidence="3">
    <location>
        <begin position="1244"/>
        <end position="1272"/>
    </location>
</feature>
<dbReference type="SUPFAM" id="SSF49373">
    <property type="entry name" value="Invasin/intimin cell-adhesion fragments"/>
    <property type="match status" value="1"/>
</dbReference>
<dbReference type="InterPro" id="IPR045351">
    <property type="entry name" value="DUF6531"/>
</dbReference>
<dbReference type="Pfam" id="PF03793">
    <property type="entry name" value="PASTA"/>
    <property type="match status" value="1"/>
</dbReference>
<evidence type="ECO:0000259" key="4">
    <source>
        <dbReference type="PROSITE" id="PS51178"/>
    </source>
</evidence>
<dbReference type="Gene3D" id="2.180.10.10">
    <property type="entry name" value="RHS repeat-associated core"/>
    <property type="match status" value="2"/>
</dbReference>
<dbReference type="PANTHER" id="PTHR32305:SF15">
    <property type="entry name" value="PROTEIN RHSA-RELATED"/>
    <property type="match status" value="1"/>
</dbReference>
<dbReference type="InterPro" id="IPR013517">
    <property type="entry name" value="FG-GAP"/>
</dbReference>
<dbReference type="SUPFAM" id="SSF69318">
    <property type="entry name" value="Integrin alpha N-terminal domain"/>
    <property type="match status" value="1"/>
</dbReference>
<gene>
    <name evidence="5" type="ORF">THSYN_10115</name>
</gene>
<dbReference type="EMBL" id="CP020370">
    <property type="protein sequence ID" value="AUB81273.1"/>
    <property type="molecule type" value="Genomic_DNA"/>
</dbReference>
<feature type="domain" description="PASTA" evidence="4">
    <location>
        <begin position="465"/>
        <end position="532"/>
    </location>
</feature>
<dbReference type="InterPro" id="IPR050708">
    <property type="entry name" value="T6SS_VgrG/RHS"/>
</dbReference>
<dbReference type="PROSITE" id="PS51178">
    <property type="entry name" value="PASTA"/>
    <property type="match status" value="2"/>
</dbReference>
<evidence type="ECO:0000256" key="1">
    <source>
        <dbReference type="ARBA" id="ARBA00022729"/>
    </source>
</evidence>
<reference evidence="5 6" key="1">
    <citation type="submission" date="2017-03" db="EMBL/GenBank/DDBJ databases">
        <title>Complete genome sequence of Candidatus 'Thiodictyon syntrophicum' sp. nov. strain Cad16T, a photolithoautotroph purple sulfur bacterium isolated from an alpine meromictic lake.</title>
        <authorList>
            <person name="Luedin S.M."/>
            <person name="Pothier J.F."/>
            <person name="Danza F."/>
            <person name="Storelli N."/>
            <person name="Wittwer M."/>
            <person name="Tonolla M."/>
        </authorList>
    </citation>
    <scope>NUCLEOTIDE SEQUENCE [LARGE SCALE GENOMIC DNA]</scope>
    <source>
        <strain evidence="5 6">Cad16T</strain>
    </source>
</reference>
<keyword evidence="1" id="KW-0732">Signal</keyword>
<dbReference type="SUPFAM" id="SSF82171">
    <property type="entry name" value="DPP6 N-terminal domain-like"/>
    <property type="match status" value="1"/>
</dbReference>
<dbReference type="Pfam" id="PF13517">
    <property type="entry name" value="FG-GAP_3"/>
    <property type="match status" value="1"/>
</dbReference>
<dbReference type="Gene3D" id="2.60.40.10">
    <property type="entry name" value="Immunoglobulins"/>
    <property type="match status" value="1"/>
</dbReference>
<dbReference type="SUPFAM" id="SSF63829">
    <property type="entry name" value="Calcium-dependent phosphotriesterase"/>
    <property type="match status" value="1"/>
</dbReference>
<sequence length="2197" mass="232554">MLTAPNAANQVNTYNPQGTPTEQNVPIVADLDGDGQVEIISGGDVWNLVDGIWTLAWQAEFASVTSGVKLGFEPTSVAVADLDGDGKAEVIIHIIGYDNGPQKNAGGIHIFNHDGTLRRTIPIPFTWINGLLSVADVDGDGAPEVLLAGDSFVYAYRQDGSLLWAKLPPDIISDVVPAIAPIAMPHTTDSPLYVYDLNLDGVPEVILQGTRRLFILNGRTGADLWSIDTESSAYYIHGNPLLVDADNDGHIDILVHVPDRWNCNYGPGTGPVNCKGSAMRISGGDHNWAPGPKVQNQLNFRPAATDDTAQILYDGSVRRDFRQQIQQGTVIDPRLAQTTAFTYKANDGAADSAPATVAIDIKPANSPPVITSIPPSALLRVSPDGTKTIYTITALDPDLGDTVHYELVTSSFGPPSYPGPTVDAVTGNLGLYSCRACGFQRIVMTVAAVDTQGARTEQSFIIDLSPTAVAVPNVVNQLLPDARTMIEAASLKPLVVTELFGPQPAGTVVGQDPLAGTANVALSATVRLTVSKGPQPFTMPFVVGDQLAPTNARLTGAGLTVNVTAAFSTTIPVGDIMAQAPAAGTGLLPGSAPPVALMVSAGGPLPAPIASIVLEPGPGPLLRLAGDELQYTAVAILTDGTSADVTLTAAWSSSATSTATISPTGVAKAIHEGATTLSASLDGKTGQGTLNVAARASSDNTPPTAGITAPADGATVTGPVSIVGTASDTNFLRYELAYALAGEENYTLIAEGTTPVTDGTLGTLDPTTLVNDQYTLRLKVFDRSENESVTTRTVQLTGNRKIGLFSLTFEDLSIPMSGIPLTVSRTYDSRDKTQGDFGIGWRLGFQTLRLRTNRVLGTGWVRTVSGIMVTLSSTDEHKVSLTLPDGRVEEFDMIVSPTANVGSLDFTNVTGFQPRSGTLGQLQALGNNSLLIASGGAQVELVDDSTLKTYSPTLYRYTGADGTQIEISPTGGVQKVTDLNGNTVTFGPGGIIHSAGKSVTFTRDPQGRITQITDPLGNVQNYSYDGNGDLVGHVDAAGGVSKYAYNRGHGLIDMQDPAGNHPSRNDYDGAGRLIATTDANANRITITRTQGVAQELVHDRLGNPTVYDYDAAGNIVAQTDALGGVRTFTYDSRNNQLTETDPLLRVASKTYDSLNNLLASVDFDGNATVRTFNAQGQPLTITDPEGRITTNVFDAGGNLTQTTDPEGGITRFTYNGAGNLLTRTDPLNQVTTFTYDGAGNKLTETDPLGHRTTHTYDANGRMLSTTDANGNTEERAYDGAGRVRSVTDKLGNVTTFTHSPVGDGTKVATKTDALGRVTRYDYDAVGNLVGSRLPDGVADAMTYDGENRELTRTDRDGRTTLFQYDALGRKVRTTHPDGTFATTTWDAADRMLVATDERGNATGYTYAANRQTVTDALGYASVHHFDSKRQRIEFTDPLSRVTTFAYDSQGNLTRTTFPDATFRSTTYDAAKWRIAQTDEAGRSTQFGHDAAGRPIVVTDAAGGVTRFTYDAVGNRLTQTDANGNTTRSVYDAMGRVVSRTRPAGERESFVFNAGGQLLAHTDFNGQLTTFIADALGRVVQKNLPGGVSVPFSWTPTGLRTQAGGDGYRYDTRGRLSQETKASGATLTYTYDAVGNRTALTTPQGMTSYTYDAMNRLATVTDPAGTTTYGYDAAGNLATTAYPNGVIATHSYDTRNRLVNVTNRGPFGLISSYTYSVGPVGNRVQVVEAGPATAGRTVTYVYDSVYRLTQELIVQAPGLNVVIDYAYDVAGNRTQLNRNGTVTTNVYDSNDRLLTETTGATTFRSTYDDNGNLKSRGNGVATEAYQYDAQNRLIGVSGAAGAATFAYDADGMRTGRTVGGVTTTFLLDKARPAAPCGCAGDAQPPLAQVVVETRGAHTITYTYGHALIAQTQPGFGTSFYLADGQRSHRQLTNAAGAVTDTYSFDAFGVLLVGSGSTPNAYLYAGEQLDPNLGFYYLRARYYQQTTGRLVSTDPELGNFFDPMSLHRYLYAHANPVDNRDPSGRSDFNLMTVMAVQILAKSAGVGFIAMIGTKALGIAKDWGTARTYGVGFAMVGLTWFTGTAILAAGELAAAEAVATTAIPTGALNQFLLAVEAGEIMAAQTLMRSYVLRTFLFSSAARCVFLDTVVAAVPWVVAGGLTATATYNQGVYYVTPNDRVPLIVAGVAQLRSLAEGLGCK</sequence>
<feature type="domain" description="PASTA" evidence="4">
    <location>
        <begin position="533"/>
        <end position="601"/>
    </location>
</feature>
<organism evidence="5 6">
    <name type="scientific">Candidatus Thiodictyon syntrophicum</name>
    <dbReference type="NCBI Taxonomy" id="1166950"/>
    <lineage>
        <taxon>Bacteria</taxon>
        <taxon>Pseudomonadati</taxon>
        <taxon>Pseudomonadota</taxon>
        <taxon>Gammaproteobacteria</taxon>
        <taxon>Chromatiales</taxon>
        <taxon>Chromatiaceae</taxon>
        <taxon>Thiodictyon</taxon>
    </lineage>
</organism>
<dbReference type="InterPro" id="IPR006530">
    <property type="entry name" value="YD"/>
</dbReference>
<name>A0A2K8U6S5_9GAMM</name>
<dbReference type="OrthoDB" id="9816400at2"/>
<evidence type="ECO:0000313" key="5">
    <source>
        <dbReference type="EMBL" id="AUB81273.1"/>
    </source>
</evidence>
<dbReference type="CDD" id="cd06577">
    <property type="entry name" value="PASTA_pknB"/>
    <property type="match status" value="2"/>
</dbReference>
<dbReference type="Gene3D" id="3.30.10.20">
    <property type="match status" value="2"/>
</dbReference>
<accession>A0A2K8U6S5</accession>
<dbReference type="InterPro" id="IPR008964">
    <property type="entry name" value="Invasin/intimin_cell_adhesion"/>
</dbReference>
<dbReference type="InterPro" id="IPR005543">
    <property type="entry name" value="PASTA_dom"/>
</dbReference>
<dbReference type="PANTHER" id="PTHR32305">
    <property type="match status" value="1"/>
</dbReference>
<dbReference type="Proteomes" id="UP000232638">
    <property type="component" value="Chromosome"/>
</dbReference>
<keyword evidence="6" id="KW-1185">Reference proteome</keyword>
<evidence type="ECO:0000256" key="3">
    <source>
        <dbReference type="SAM" id="MobiDB-lite"/>
    </source>
</evidence>
<dbReference type="InterPro" id="IPR031325">
    <property type="entry name" value="RHS_repeat"/>
</dbReference>
<dbReference type="NCBIfam" id="TIGR03696">
    <property type="entry name" value="Rhs_assc_core"/>
    <property type="match status" value="1"/>
</dbReference>
<proteinExistence type="predicted"/>
<dbReference type="InterPro" id="IPR028994">
    <property type="entry name" value="Integrin_alpha_N"/>
</dbReference>
<dbReference type="InterPro" id="IPR022385">
    <property type="entry name" value="Rhs_assc_core"/>
</dbReference>
<dbReference type="Pfam" id="PF25023">
    <property type="entry name" value="TEN_YD-shell"/>
    <property type="match status" value="2"/>
</dbReference>
<protein>
    <recommendedName>
        <fullName evidence="4">PASTA domain-containing protein</fullName>
    </recommendedName>
</protein>
<feature type="compositionally biased region" description="Polar residues" evidence="3">
    <location>
        <begin position="1262"/>
        <end position="1271"/>
    </location>
</feature>
<evidence type="ECO:0000313" key="6">
    <source>
        <dbReference type="Proteomes" id="UP000232638"/>
    </source>
</evidence>
<dbReference type="KEGG" id="tsy:THSYN_10115"/>
<dbReference type="SMART" id="SM00740">
    <property type="entry name" value="PASTA"/>
    <property type="match status" value="2"/>
</dbReference>
<dbReference type="Pfam" id="PF05593">
    <property type="entry name" value="RHS_repeat"/>
    <property type="match status" value="6"/>
</dbReference>
<dbReference type="RefSeq" id="WP_100919048.1">
    <property type="nucleotide sequence ID" value="NZ_CP020370.1"/>
</dbReference>
<dbReference type="InterPro" id="IPR056823">
    <property type="entry name" value="TEN-like_YD-shell"/>
</dbReference>
<dbReference type="Pfam" id="PF20148">
    <property type="entry name" value="DUF6531"/>
    <property type="match status" value="1"/>
</dbReference>
<keyword evidence="2" id="KW-0677">Repeat</keyword>
<dbReference type="NCBIfam" id="TIGR01643">
    <property type="entry name" value="YD_repeat_2x"/>
    <property type="match status" value="15"/>
</dbReference>